<proteinExistence type="predicted"/>
<evidence type="ECO:0000256" key="1">
    <source>
        <dbReference type="SAM" id="MobiDB-lite"/>
    </source>
</evidence>
<comment type="caution">
    <text evidence="2">The sequence shown here is derived from an EMBL/GenBank/DDBJ whole genome shotgun (WGS) entry which is preliminary data.</text>
</comment>
<name>A0AA41E942_9BURK</name>
<evidence type="ECO:0000313" key="2">
    <source>
        <dbReference type="EMBL" id="MBR8130709.1"/>
    </source>
</evidence>
<organism evidence="2 3">
    <name type="scientific">Burkholderia ambifaria</name>
    <dbReference type="NCBI Taxonomy" id="152480"/>
    <lineage>
        <taxon>Bacteria</taxon>
        <taxon>Pseudomonadati</taxon>
        <taxon>Pseudomonadota</taxon>
        <taxon>Betaproteobacteria</taxon>
        <taxon>Burkholderiales</taxon>
        <taxon>Burkholderiaceae</taxon>
        <taxon>Burkholderia</taxon>
        <taxon>Burkholderia cepacia complex</taxon>
    </lineage>
</organism>
<protein>
    <submittedName>
        <fullName evidence="2">Uncharacterized protein</fullName>
    </submittedName>
</protein>
<dbReference type="RefSeq" id="WP_175761062.1">
    <property type="nucleotide sequence ID" value="NZ_CADERF010000017.1"/>
</dbReference>
<gene>
    <name evidence="2" type="ORF">KDW93_17285</name>
</gene>
<dbReference type="Proteomes" id="UP000682266">
    <property type="component" value="Unassembled WGS sequence"/>
</dbReference>
<feature type="region of interest" description="Disordered" evidence="1">
    <location>
        <begin position="20"/>
        <end position="57"/>
    </location>
</feature>
<reference evidence="2" key="1">
    <citation type="submission" date="2021-04" db="EMBL/GenBank/DDBJ databases">
        <title>A collection of bacterial strains from the Burkholderia cepacia Research Laboratory and Repository.</title>
        <authorList>
            <person name="Lipuma J."/>
            <person name="Spilker T."/>
        </authorList>
    </citation>
    <scope>NUCLEOTIDE SEQUENCE</scope>
    <source>
        <strain evidence="2">AU36012</strain>
    </source>
</reference>
<dbReference type="EMBL" id="JAGSVG010000014">
    <property type="protein sequence ID" value="MBR8130709.1"/>
    <property type="molecule type" value="Genomic_DNA"/>
</dbReference>
<dbReference type="AlphaFoldDB" id="A0AA41E942"/>
<evidence type="ECO:0000313" key="3">
    <source>
        <dbReference type="Proteomes" id="UP000682266"/>
    </source>
</evidence>
<sequence length="57" mass="6325">MIQLTGAGRMEMNIDPRAVGKAKSAALTDPGVRESKRLFRQRLADSNPRVTRKGERS</sequence>
<accession>A0AA41E942</accession>